<dbReference type="STRING" id="983967.A0A1E4SVU3"/>
<dbReference type="GO" id="GO:0003723">
    <property type="term" value="F:RNA binding"/>
    <property type="evidence" value="ECO:0007669"/>
    <property type="project" value="UniProtKB-UniRule"/>
</dbReference>
<dbReference type="InterPro" id="IPR047575">
    <property type="entry name" value="Sm"/>
</dbReference>
<evidence type="ECO:0000313" key="9">
    <source>
        <dbReference type="Proteomes" id="UP000094801"/>
    </source>
</evidence>
<dbReference type="InterPro" id="IPR016487">
    <property type="entry name" value="Lsm6/sSmF"/>
</dbReference>
<name>A0A1E4SVU3_9ASCO</name>
<evidence type="ECO:0000256" key="2">
    <source>
        <dbReference type="ARBA" id="ARBA00022728"/>
    </source>
</evidence>
<evidence type="ECO:0000256" key="5">
    <source>
        <dbReference type="PIRNR" id="PIRNR006609"/>
    </source>
</evidence>
<dbReference type="GO" id="GO:0071013">
    <property type="term" value="C:catalytic step 2 spliceosome"/>
    <property type="evidence" value="ECO:0007669"/>
    <property type="project" value="TreeGrafter"/>
</dbReference>
<dbReference type="Proteomes" id="UP000094801">
    <property type="component" value="Unassembled WGS sequence"/>
</dbReference>
<protein>
    <recommendedName>
        <fullName evidence="7">Sm domain-containing protein</fullName>
    </recommendedName>
</protein>
<dbReference type="GO" id="GO:0000398">
    <property type="term" value="P:mRNA splicing, via spliceosome"/>
    <property type="evidence" value="ECO:0007669"/>
    <property type="project" value="InterPro"/>
</dbReference>
<dbReference type="PANTHER" id="PTHR11021:SF0">
    <property type="entry name" value="SMALL NUCLEAR RIBONUCLEOPROTEIN F"/>
    <property type="match status" value="1"/>
</dbReference>
<keyword evidence="4 5" id="KW-0687">Ribonucleoprotein</keyword>
<organism evidence="8 9">
    <name type="scientific">[Candida] arabinofermentans NRRL YB-2248</name>
    <dbReference type="NCBI Taxonomy" id="983967"/>
    <lineage>
        <taxon>Eukaryota</taxon>
        <taxon>Fungi</taxon>
        <taxon>Dikarya</taxon>
        <taxon>Ascomycota</taxon>
        <taxon>Saccharomycotina</taxon>
        <taxon>Pichiomycetes</taxon>
        <taxon>Pichiales</taxon>
        <taxon>Pichiaceae</taxon>
        <taxon>Ogataea</taxon>
        <taxon>Ogataea/Candida clade</taxon>
    </lineage>
</organism>
<sequence length="112" mass="12618">MSSFQPINPKPYLLSLIDSKIIIKLKFNNIEYKGTLKSVDNYFNLLLKEDVIEIDKNMESTDGSIVGTPLNGELFIRCNNVLWVSQDLSDDDDDGKVEEGKQVDDDVDATMS</sequence>
<keyword evidence="5" id="KW-0507">mRNA processing</keyword>
<feature type="region of interest" description="Disordered" evidence="6">
    <location>
        <begin position="88"/>
        <end position="112"/>
    </location>
</feature>
<keyword evidence="9" id="KW-1185">Reference proteome</keyword>
<dbReference type="GO" id="GO:0034715">
    <property type="term" value="C:pICln-Sm protein complex"/>
    <property type="evidence" value="ECO:0007669"/>
    <property type="project" value="TreeGrafter"/>
</dbReference>
<evidence type="ECO:0000259" key="7">
    <source>
        <dbReference type="PROSITE" id="PS52002"/>
    </source>
</evidence>
<dbReference type="AlphaFoldDB" id="A0A1E4SVU3"/>
<comment type="similarity">
    <text evidence="1 5">Belongs to the snRNP Sm proteins family. SmF/LSm6 subfamily.</text>
</comment>
<keyword evidence="3 5" id="KW-0508">mRNA splicing</keyword>
<gene>
    <name evidence="8" type="ORF">CANARDRAFT_29834</name>
</gene>
<keyword evidence="5" id="KW-0694">RNA-binding</keyword>
<proteinExistence type="inferred from homology"/>
<dbReference type="PANTHER" id="PTHR11021">
    <property type="entry name" value="SMALL NUCLEAR RIBONUCLEOPROTEIN F SNRNP-F"/>
    <property type="match status" value="1"/>
</dbReference>
<dbReference type="PROSITE" id="PS52002">
    <property type="entry name" value="SM"/>
    <property type="match status" value="1"/>
</dbReference>
<keyword evidence="5" id="KW-0539">Nucleus</keyword>
<keyword evidence="2 5" id="KW-0747">Spliceosome</keyword>
<dbReference type="OrthoDB" id="409625at2759"/>
<dbReference type="SUPFAM" id="SSF50182">
    <property type="entry name" value="Sm-like ribonucleoproteins"/>
    <property type="match status" value="1"/>
</dbReference>
<dbReference type="SMART" id="SM00651">
    <property type="entry name" value="Sm"/>
    <property type="match status" value="1"/>
</dbReference>
<evidence type="ECO:0000256" key="4">
    <source>
        <dbReference type="ARBA" id="ARBA00023274"/>
    </source>
</evidence>
<dbReference type="Gene3D" id="2.30.30.100">
    <property type="match status" value="1"/>
</dbReference>
<evidence type="ECO:0000313" key="8">
    <source>
        <dbReference type="EMBL" id="ODV83604.1"/>
    </source>
</evidence>
<dbReference type="InterPro" id="IPR010920">
    <property type="entry name" value="LSM_dom_sf"/>
</dbReference>
<dbReference type="InterPro" id="IPR001163">
    <property type="entry name" value="Sm_dom_euk/arc"/>
</dbReference>
<feature type="domain" description="Sm" evidence="7">
    <location>
        <begin position="8"/>
        <end position="90"/>
    </location>
</feature>
<dbReference type="GO" id="GO:0005685">
    <property type="term" value="C:U1 snRNP"/>
    <property type="evidence" value="ECO:0007669"/>
    <property type="project" value="TreeGrafter"/>
</dbReference>
<evidence type="ECO:0000256" key="3">
    <source>
        <dbReference type="ARBA" id="ARBA00023187"/>
    </source>
</evidence>
<evidence type="ECO:0000256" key="1">
    <source>
        <dbReference type="ARBA" id="ARBA00007927"/>
    </source>
</evidence>
<dbReference type="Pfam" id="PF01423">
    <property type="entry name" value="LSM"/>
    <property type="match status" value="1"/>
</dbReference>
<dbReference type="PIRSF" id="PIRSF006609">
    <property type="entry name" value="snRNP_SmF"/>
    <property type="match status" value="1"/>
</dbReference>
<evidence type="ECO:0000256" key="6">
    <source>
        <dbReference type="SAM" id="MobiDB-lite"/>
    </source>
</evidence>
<comment type="subcellular location">
    <subcellularLocation>
        <location evidence="5">Nucleus</location>
    </subcellularLocation>
</comment>
<accession>A0A1E4SVU3</accession>
<reference evidence="9" key="1">
    <citation type="submission" date="2016-04" db="EMBL/GenBank/DDBJ databases">
        <title>Comparative genomics of biotechnologically important yeasts.</title>
        <authorList>
            <consortium name="DOE Joint Genome Institute"/>
            <person name="Riley R."/>
            <person name="Haridas S."/>
            <person name="Wolfe K.H."/>
            <person name="Lopes M.R."/>
            <person name="Hittinger C.T."/>
            <person name="Goker M."/>
            <person name="Salamov A."/>
            <person name="Wisecaver J."/>
            <person name="Long T.M."/>
            <person name="Aerts A.L."/>
            <person name="Barry K."/>
            <person name="Choi C."/>
            <person name="Clum A."/>
            <person name="Coughlan A.Y."/>
            <person name="Deshpande S."/>
            <person name="Douglass A.P."/>
            <person name="Hanson S.J."/>
            <person name="Klenk H.-P."/>
            <person name="Labutti K."/>
            <person name="Lapidus A."/>
            <person name="Lindquist E."/>
            <person name="Lipzen A."/>
            <person name="Meier-Kolthoff J.P."/>
            <person name="Ohm R.A."/>
            <person name="Otillar R.P."/>
            <person name="Pangilinan J."/>
            <person name="Peng Y."/>
            <person name="Rokas A."/>
            <person name="Rosa C.A."/>
            <person name="Scheuner C."/>
            <person name="Sibirny A.A."/>
            <person name="Slot J.C."/>
            <person name="Stielow J.B."/>
            <person name="Sun H."/>
            <person name="Kurtzman C.P."/>
            <person name="Blackwell M."/>
            <person name="Grigoriev I.V."/>
            <person name="Jeffries T.W."/>
        </authorList>
    </citation>
    <scope>NUCLEOTIDE SEQUENCE [LARGE SCALE GENOMIC DNA]</scope>
    <source>
        <strain evidence="9">NRRL YB-2248</strain>
    </source>
</reference>
<dbReference type="EMBL" id="KV453862">
    <property type="protein sequence ID" value="ODV83604.1"/>
    <property type="molecule type" value="Genomic_DNA"/>
</dbReference>